<proteinExistence type="predicted"/>
<dbReference type="SUPFAM" id="SSF54001">
    <property type="entry name" value="Cysteine proteinases"/>
    <property type="match status" value="1"/>
</dbReference>
<feature type="transmembrane region" description="Helical" evidence="1">
    <location>
        <begin position="145"/>
        <end position="165"/>
    </location>
</feature>
<dbReference type="Gene3D" id="3.10.620.30">
    <property type="match status" value="1"/>
</dbReference>
<dbReference type="RefSeq" id="WP_094269487.1">
    <property type="nucleotide sequence ID" value="NZ_NOIH01000027.1"/>
</dbReference>
<organism evidence="3 4">
    <name type="scientific">Thauera propionica</name>
    <dbReference type="NCBI Taxonomy" id="2019431"/>
    <lineage>
        <taxon>Bacteria</taxon>
        <taxon>Pseudomonadati</taxon>
        <taxon>Pseudomonadota</taxon>
        <taxon>Betaproteobacteria</taxon>
        <taxon>Rhodocyclales</taxon>
        <taxon>Zoogloeaceae</taxon>
        <taxon>Thauera</taxon>
    </lineage>
</organism>
<dbReference type="PANTHER" id="PTHR42736:SF1">
    <property type="entry name" value="PROTEIN-GLUTAMINE GAMMA-GLUTAMYLTRANSFERASE"/>
    <property type="match status" value="1"/>
</dbReference>
<comment type="caution">
    <text evidence="3">The sequence shown here is derived from an EMBL/GenBank/DDBJ whole genome shotgun (WGS) entry which is preliminary data.</text>
</comment>
<reference evidence="3 4" key="1">
    <citation type="submission" date="2017-07" db="EMBL/GenBank/DDBJ databases">
        <title>Thauera sp. KNDSS-Mac4 genome sequence and assembly.</title>
        <authorList>
            <person name="Mayilraj S."/>
        </authorList>
    </citation>
    <scope>NUCLEOTIDE SEQUENCE [LARGE SCALE GENOMIC DNA]</scope>
    <source>
        <strain evidence="3 4">KNDSS-Mac4</strain>
    </source>
</reference>
<keyword evidence="4" id="KW-1185">Reference proteome</keyword>
<dbReference type="Pfam" id="PF13559">
    <property type="entry name" value="DUF4129"/>
    <property type="match status" value="1"/>
</dbReference>
<evidence type="ECO:0000256" key="1">
    <source>
        <dbReference type="SAM" id="Phobius"/>
    </source>
</evidence>
<dbReference type="EMBL" id="NOIH01000027">
    <property type="protein sequence ID" value="OYD52748.1"/>
    <property type="molecule type" value="Genomic_DNA"/>
</dbReference>
<keyword evidence="1" id="KW-0812">Transmembrane</keyword>
<dbReference type="SMART" id="SM00460">
    <property type="entry name" value="TGc"/>
    <property type="match status" value="1"/>
</dbReference>
<feature type="transmembrane region" description="Helical" evidence="1">
    <location>
        <begin position="47"/>
        <end position="67"/>
    </location>
</feature>
<dbReference type="InterPro" id="IPR002931">
    <property type="entry name" value="Transglutaminase-like"/>
</dbReference>
<accession>A0A235EUM4</accession>
<keyword evidence="1" id="KW-0472">Membrane</keyword>
<evidence type="ECO:0000259" key="2">
    <source>
        <dbReference type="SMART" id="SM00460"/>
    </source>
</evidence>
<evidence type="ECO:0000313" key="4">
    <source>
        <dbReference type="Proteomes" id="UP000215181"/>
    </source>
</evidence>
<gene>
    <name evidence="3" type="ORF">CGK74_16345</name>
</gene>
<dbReference type="OrthoDB" id="9804872at2"/>
<feature type="transmembrane region" description="Helical" evidence="1">
    <location>
        <begin position="558"/>
        <end position="580"/>
    </location>
</feature>
<dbReference type="Pfam" id="PF01841">
    <property type="entry name" value="Transglut_core"/>
    <property type="match status" value="1"/>
</dbReference>
<dbReference type="InterPro" id="IPR025403">
    <property type="entry name" value="TgpA-like_C"/>
</dbReference>
<dbReference type="PANTHER" id="PTHR42736">
    <property type="entry name" value="PROTEIN-GLUTAMINE GAMMA-GLUTAMYLTRANSFERASE"/>
    <property type="match status" value="1"/>
</dbReference>
<feature type="transmembrane region" description="Helical" evidence="1">
    <location>
        <begin position="177"/>
        <end position="196"/>
    </location>
</feature>
<dbReference type="InterPro" id="IPR052901">
    <property type="entry name" value="Bact_TGase-like"/>
</dbReference>
<name>A0A235EUM4_9RHOO</name>
<feature type="transmembrane region" description="Helical" evidence="1">
    <location>
        <begin position="74"/>
        <end position="90"/>
    </location>
</feature>
<feature type="domain" description="Transglutaminase-like" evidence="2">
    <location>
        <begin position="414"/>
        <end position="485"/>
    </location>
</feature>
<evidence type="ECO:0000313" key="3">
    <source>
        <dbReference type="EMBL" id="OYD52748.1"/>
    </source>
</evidence>
<dbReference type="Pfam" id="PF11992">
    <property type="entry name" value="TgpA_N"/>
    <property type="match status" value="1"/>
</dbReference>
<dbReference type="AlphaFoldDB" id="A0A235EUM4"/>
<keyword evidence="1" id="KW-1133">Transmembrane helix</keyword>
<dbReference type="InterPro" id="IPR038765">
    <property type="entry name" value="Papain-like_cys_pep_sf"/>
</dbReference>
<sequence>MKGGLSSLRWRPGLRRTAAPAITLTRQQCTWLLATAALSLAPHLTWLPTWIMGFGFVLLGWRALLLWRGSAPPPRLVLLALVIAAAIGVRTEFDHFFGKDPGVALLALLLGLKLLEVRVTRDALAAVLLCFFLQLSLFFEDQSIPVAGLALVATLSGLAAMASLTDANGRAREQLRTGTLLVVQGVPFMVLLFVLFPRVDGPLWGLPADAFSGRTGLSDTMSPGSISALGESSEIVFRADFDGPPPRPDQRYWRGPVLTDFDGRTWRPRAFAEGAAPFYAVEGPRLDYTLTLEPHNRRWLLALDVPAAGPDAHLFTSDFQLLARQPVQSRIRVELTSHPESSIGLTENEAALAAARRLPPGFNPRTLALADELAAGAQSHEVILQRVIARLRQSELIYTLRPPLLGTDGVDEFLFDTRRGFCEHFAGAFTVLMRATGVPARIVTGYQGGEINPIDGNLVVRQSHAHAWSEVWLQGRGWVRVDPTALSAPRRIDDGLAAALPEGEALPIMMHPRMEWLRGLRLRWEAVSNAWNQRVLGYNPQRQKELLARLGLDQESSWVLGGTLAGAGALLFGLLLWWTIRKRRPADPLERGWLRFCTALARHGIVRQAWEGPHQFGVRVAAETSLPPAARAAIRAICEDYARLRYGPTCSADDLRALRTRINAIRLP</sequence>
<protein>
    <submittedName>
        <fullName evidence="3">Transglutaminase</fullName>
    </submittedName>
</protein>
<dbReference type="InterPro" id="IPR021878">
    <property type="entry name" value="TgpA_N"/>
</dbReference>
<dbReference type="Proteomes" id="UP000215181">
    <property type="component" value="Unassembled WGS sequence"/>
</dbReference>